<feature type="transmembrane region" description="Helical" evidence="6">
    <location>
        <begin position="145"/>
        <end position="164"/>
    </location>
</feature>
<dbReference type="InterPro" id="IPR036259">
    <property type="entry name" value="MFS_trans_sf"/>
</dbReference>
<feature type="transmembrane region" description="Helical" evidence="6">
    <location>
        <begin position="353"/>
        <end position="381"/>
    </location>
</feature>
<feature type="transmembrane region" description="Helical" evidence="6">
    <location>
        <begin position="326"/>
        <end position="347"/>
    </location>
</feature>
<dbReference type="PROSITE" id="PS50850">
    <property type="entry name" value="MFS"/>
    <property type="match status" value="1"/>
</dbReference>
<feature type="transmembrane region" description="Helical" evidence="6">
    <location>
        <begin position="56"/>
        <end position="77"/>
    </location>
</feature>
<feature type="transmembrane region" description="Helical" evidence="6">
    <location>
        <begin position="419"/>
        <end position="443"/>
    </location>
</feature>
<keyword evidence="3 6" id="KW-0812">Transmembrane</keyword>
<keyword evidence="7" id="KW-0732">Signal</keyword>
<evidence type="ECO:0000256" key="3">
    <source>
        <dbReference type="ARBA" id="ARBA00022692"/>
    </source>
</evidence>
<keyword evidence="4 6" id="KW-1133">Transmembrane helix</keyword>
<reference evidence="10" key="1">
    <citation type="submission" date="2022-11" db="UniProtKB">
        <authorList>
            <consortium name="WormBaseParasite"/>
        </authorList>
    </citation>
    <scope>IDENTIFICATION</scope>
</reference>
<feature type="transmembrane region" description="Helical" evidence="6">
    <location>
        <begin position="297"/>
        <end position="319"/>
    </location>
</feature>
<sequence>MARWWFWRLSLVVTAAGFCSQFQVYHLSAVNNVLDVAMKALMEEFGYDKIEAENQWAIATGAVSFGAVLGMLCGVLADIIGRRGALLLAAFVLLLAGVLIVICQLLGTFMLVIVGRALAGWAMGVGISAASLLIVESAPTDHRGLFSAAALSFFGFGDLAGLLATLPELLGTRSSWPVALAIGCLPAIVALPIIAFSPDSPRFLFLNRKNLQEAEKALMFYQGRVNAQRTREDLMDEETIYQQSKVTFFDLLRNRITRKSLLLACLVTGGGQVTGLAFVIAYSTFIAQQAGASHELATRLSIFCGIVKFVFGYVPVVLLEKCGRRPVALCGIAICAVAHSLAVLFLLTLQTSLLCAVLVALTFALTMIGYSLLIGAAYTYAAELFQQTSRAKALIVSNCSVWLVNAIIAVTFLPMVERAGVVLAIAPYAVLSWALFAVCYSVLPETKGLTFAQIANTVHNDDENSRLATITDE</sequence>
<feature type="transmembrane region" description="Helical" evidence="6">
    <location>
        <begin position="113"/>
        <end position="133"/>
    </location>
</feature>
<keyword evidence="9" id="KW-1185">Reference proteome</keyword>
<feature type="chain" id="PRO_5037679493" evidence="7">
    <location>
        <begin position="18"/>
        <end position="473"/>
    </location>
</feature>
<accession>A0A914WUP8</accession>
<evidence type="ECO:0000313" key="9">
    <source>
        <dbReference type="Proteomes" id="UP000887566"/>
    </source>
</evidence>
<dbReference type="PANTHER" id="PTHR23503">
    <property type="entry name" value="SOLUTE CARRIER FAMILY 2"/>
    <property type="match status" value="1"/>
</dbReference>
<feature type="transmembrane region" description="Helical" evidence="6">
    <location>
        <begin position="176"/>
        <end position="196"/>
    </location>
</feature>
<dbReference type="Proteomes" id="UP000887566">
    <property type="component" value="Unplaced"/>
</dbReference>
<name>A0A914WUP8_9BILA</name>
<feature type="signal peptide" evidence="7">
    <location>
        <begin position="1"/>
        <end position="17"/>
    </location>
</feature>
<feature type="domain" description="Major facilitator superfamily (MFS) profile" evidence="8">
    <location>
        <begin position="9"/>
        <end position="447"/>
    </location>
</feature>
<dbReference type="InterPro" id="IPR005828">
    <property type="entry name" value="MFS_sugar_transport-like"/>
</dbReference>
<dbReference type="GO" id="GO:0016020">
    <property type="term" value="C:membrane"/>
    <property type="evidence" value="ECO:0007669"/>
    <property type="project" value="UniProtKB-SubCell"/>
</dbReference>
<dbReference type="WBParaSite" id="PSAMB.scaffold5327size12943.g26401.t1">
    <property type="protein sequence ID" value="PSAMB.scaffold5327size12943.g26401.t1"/>
    <property type="gene ID" value="PSAMB.scaffold5327size12943.g26401"/>
</dbReference>
<comment type="subcellular location">
    <subcellularLocation>
        <location evidence="1">Membrane</location>
        <topology evidence="1">Multi-pass membrane protein</topology>
    </subcellularLocation>
</comment>
<evidence type="ECO:0000259" key="8">
    <source>
        <dbReference type="PROSITE" id="PS50850"/>
    </source>
</evidence>
<dbReference type="PANTHER" id="PTHR23503:SF8">
    <property type="entry name" value="FACILITATED GLUCOSE TRANSPORTER PROTEIN 1"/>
    <property type="match status" value="1"/>
</dbReference>
<dbReference type="Pfam" id="PF00083">
    <property type="entry name" value="Sugar_tr"/>
    <property type="match status" value="1"/>
</dbReference>
<evidence type="ECO:0000256" key="1">
    <source>
        <dbReference type="ARBA" id="ARBA00004141"/>
    </source>
</evidence>
<dbReference type="AlphaFoldDB" id="A0A914WUP8"/>
<organism evidence="9 10">
    <name type="scientific">Plectus sambesii</name>
    <dbReference type="NCBI Taxonomy" id="2011161"/>
    <lineage>
        <taxon>Eukaryota</taxon>
        <taxon>Metazoa</taxon>
        <taxon>Ecdysozoa</taxon>
        <taxon>Nematoda</taxon>
        <taxon>Chromadorea</taxon>
        <taxon>Plectida</taxon>
        <taxon>Plectina</taxon>
        <taxon>Plectoidea</taxon>
        <taxon>Plectidae</taxon>
        <taxon>Plectus</taxon>
    </lineage>
</organism>
<dbReference type="GO" id="GO:0015149">
    <property type="term" value="F:hexose transmembrane transporter activity"/>
    <property type="evidence" value="ECO:0007669"/>
    <property type="project" value="TreeGrafter"/>
</dbReference>
<evidence type="ECO:0000313" key="10">
    <source>
        <dbReference type="WBParaSite" id="PSAMB.scaffold5327size12943.g26401.t1"/>
    </source>
</evidence>
<keyword evidence="2" id="KW-0813">Transport</keyword>
<feature type="transmembrane region" description="Helical" evidence="6">
    <location>
        <begin position="393"/>
        <end position="413"/>
    </location>
</feature>
<dbReference type="InterPro" id="IPR020846">
    <property type="entry name" value="MFS_dom"/>
</dbReference>
<dbReference type="SUPFAM" id="SSF103473">
    <property type="entry name" value="MFS general substrate transporter"/>
    <property type="match status" value="1"/>
</dbReference>
<keyword evidence="5 6" id="KW-0472">Membrane</keyword>
<evidence type="ECO:0000256" key="5">
    <source>
        <dbReference type="ARBA" id="ARBA00023136"/>
    </source>
</evidence>
<feature type="transmembrane region" description="Helical" evidence="6">
    <location>
        <begin position="84"/>
        <end position="107"/>
    </location>
</feature>
<evidence type="ECO:0000256" key="7">
    <source>
        <dbReference type="SAM" id="SignalP"/>
    </source>
</evidence>
<protein>
    <submittedName>
        <fullName evidence="10">Major facilitator superfamily (MFS) profile domain-containing protein</fullName>
    </submittedName>
</protein>
<proteinExistence type="predicted"/>
<feature type="transmembrane region" description="Helical" evidence="6">
    <location>
        <begin position="261"/>
        <end position="285"/>
    </location>
</feature>
<evidence type="ECO:0000256" key="4">
    <source>
        <dbReference type="ARBA" id="ARBA00022989"/>
    </source>
</evidence>
<dbReference type="Gene3D" id="1.20.1250.20">
    <property type="entry name" value="MFS general substrate transporter like domains"/>
    <property type="match status" value="1"/>
</dbReference>
<evidence type="ECO:0000256" key="2">
    <source>
        <dbReference type="ARBA" id="ARBA00022448"/>
    </source>
</evidence>
<evidence type="ECO:0000256" key="6">
    <source>
        <dbReference type="SAM" id="Phobius"/>
    </source>
</evidence>
<dbReference type="InterPro" id="IPR045263">
    <property type="entry name" value="GLUT"/>
</dbReference>